<dbReference type="SUPFAM" id="SSF90229">
    <property type="entry name" value="CCCH zinc finger"/>
    <property type="match status" value="1"/>
</dbReference>
<dbReference type="PROSITE" id="PS50103">
    <property type="entry name" value="ZF_C3H1"/>
    <property type="match status" value="1"/>
</dbReference>
<dbReference type="InterPro" id="IPR035892">
    <property type="entry name" value="C2_domain_sf"/>
</dbReference>
<dbReference type="SMART" id="SM00356">
    <property type="entry name" value="ZnF_C3H1"/>
    <property type="match status" value="1"/>
</dbReference>
<dbReference type="InterPro" id="IPR000569">
    <property type="entry name" value="HECT_dom"/>
</dbReference>
<keyword evidence="7" id="KW-0677">Repeat</keyword>
<evidence type="ECO:0000259" key="19">
    <source>
        <dbReference type="PROSITE" id="PS50853"/>
    </source>
</evidence>
<dbReference type="Pfam" id="PF00632">
    <property type="entry name" value="HECT"/>
    <property type="match status" value="1"/>
</dbReference>
<dbReference type="FunFam" id="3.30.2160.10:FF:000001">
    <property type="entry name" value="E3 ubiquitin-protein ligase NEDD4-like"/>
    <property type="match status" value="1"/>
</dbReference>
<protein>
    <recommendedName>
        <fullName evidence="11">E3 ubiquitin-protein ligase</fullName>
        <ecNumber evidence="11">2.3.2.26</ecNumber>
    </recommendedName>
</protein>
<dbReference type="SUPFAM" id="SSF49265">
    <property type="entry name" value="Fibronectin type III"/>
    <property type="match status" value="1"/>
</dbReference>
<dbReference type="CDD" id="cd00078">
    <property type="entry name" value="HECTc"/>
    <property type="match status" value="1"/>
</dbReference>
<keyword evidence="9 11" id="KW-0833">Ubl conjugation pathway</keyword>
<dbReference type="InterPro" id="IPR000008">
    <property type="entry name" value="C2_dom"/>
</dbReference>
<feature type="domain" description="Fibronectin type-III" evidence="19">
    <location>
        <begin position="214"/>
        <end position="328"/>
    </location>
</feature>
<dbReference type="InterPro" id="IPR024928">
    <property type="entry name" value="E3_ub_ligase_SMURF1"/>
</dbReference>
<evidence type="ECO:0000256" key="5">
    <source>
        <dbReference type="ARBA" id="ARBA00022679"/>
    </source>
</evidence>
<evidence type="ECO:0000259" key="16">
    <source>
        <dbReference type="PROSITE" id="PS50004"/>
    </source>
</evidence>
<dbReference type="Proteomes" id="UP000054560">
    <property type="component" value="Unassembled WGS sequence"/>
</dbReference>
<dbReference type="SUPFAM" id="SSF49562">
    <property type="entry name" value="C2 domain (Calcium/lipid-binding domain, CaLB)"/>
    <property type="match status" value="1"/>
</dbReference>
<evidence type="ECO:0000256" key="9">
    <source>
        <dbReference type="ARBA" id="ARBA00022786"/>
    </source>
</evidence>
<keyword evidence="21" id="KW-1185">Reference proteome</keyword>
<dbReference type="PROSITE" id="PS50853">
    <property type="entry name" value="FN3"/>
    <property type="match status" value="1"/>
</dbReference>
<dbReference type="GO" id="GO:0005737">
    <property type="term" value="C:cytoplasm"/>
    <property type="evidence" value="ECO:0007669"/>
    <property type="project" value="UniProtKB-SubCell"/>
</dbReference>
<dbReference type="Gene3D" id="3.30.2160.10">
    <property type="entry name" value="Hect, E3 ligase catalytic domain"/>
    <property type="match status" value="1"/>
</dbReference>
<organism evidence="20 21">
    <name type="scientific">Sphaeroforma arctica JP610</name>
    <dbReference type="NCBI Taxonomy" id="667725"/>
    <lineage>
        <taxon>Eukaryota</taxon>
        <taxon>Ichthyosporea</taxon>
        <taxon>Ichthyophonida</taxon>
        <taxon>Sphaeroforma</taxon>
    </lineage>
</organism>
<dbReference type="InterPro" id="IPR036855">
    <property type="entry name" value="Znf_CCCH_sf"/>
</dbReference>
<feature type="zinc finger region" description="C3H1-type" evidence="14">
    <location>
        <begin position="343"/>
        <end position="369"/>
    </location>
</feature>
<dbReference type="SMART" id="SM00060">
    <property type="entry name" value="FN3"/>
    <property type="match status" value="1"/>
</dbReference>
<evidence type="ECO:0000256" key="6">
    <source>
        <dbReference type="ARBA" id="ARBA00022723"/>
    </source>
</evidence>
<dbReference type="UniPathway" id="UPA00143"/>
<comment type="catalytic activity">
    <reaction evidence="1 11">
        <text>S-ubiquitinyl-[E2 ubiquitin-conjugating enzyme]-L-cysteine + [acceptor protein]-L-lysine = [E2 ubiquitin-conjugating enzyme]-L-cysteine + N(6)-ubiquitinyl-[acceptor protein]-L-lysine.</text>
        <dbReference type="EC" id="2.3.2.26"/>
    </reaction>
</comment>
<evidence type="ECO:0000256" key="1">
    <source>
        <dbReference type="ARBA" id="ARBA00000885"/>
    </source>
</evidence>
<evidence type="ECO:0000256" key="8">
    <source>
        <dbReference type="ARBA" id="ARBA00022771"/>
    </source>
</evidence>
<feature type="compositionally biased region" description="Polar residues" evidence="15">
    <location>
        <begin position="552"/>
        <end position="571"/>
    </location>
</feature>
<sequence length="859" mass="95982">MLHLPDPFAILSVDGNKYRSPVAKKTFNPEWSSKHTVKVKLGSSLTVSVYDNKRFKSADGAGGFLGLVVVPVSSLISNDLSAGVTIPYRLLKRTKHDTVTGLFVMSCKYANKKRDAPIAAQYLRSLNAERTRRTTHPTFNPDDNEYTAEEMQDYHSGVENNTFGNEQPDYKPNAQLRSYGKESRRLSVQVKLDLPLLPESDSSEKTVSAIVPATPDTPKVSMDTDHSLIVEWSGVGGQSDKGKGEVNNANTVVYKLYTDGGTEKRSDNSDTIDDADQLEYVGPNLVHTAVALKTGWYYRFRLKASNDYGQSKPSGWSDPVEVRRPKPPTPPPAPVVNTPEVVDDRPHCPFYMSGFCRHGAKCQFSHGTGMQDADAIAAAMLGAALNEDHHAGIALAMAKSLEESQGVVVDTTELSQLKRDLYNKRKALANKLPQVKGECHLTVYRTQLFASSYAEVMHRSARELKKKMFVHFHGEGGVDYGGLAREWLFLLSHELFSTRRGFFEFSDDQTYLLQISSSKLVQVDEGTKSARNAASNVEDKDRTASEQDEASETPNDKTNTGTNSDSPSSESQARESLKRASAAKAMNAPELLKYYNFIGRVIGLGVFHHHFLDAVFVKTFYKSLLNQRSTLSDLEGVDEALYKSLLWILQNDIEDVLELNFCVDAMVEGEVVSVDLKEGGSEIDVTNENKEEYVNLFMEWRINRGTHQQLKALKDGFSEFVPADALADFNAHDLEMLISGEINIDLDDWKAHTTYTDTDENDNIVQWFWKLLEESNRDLRLRILQFVTGTQRIPTEGFQALIGTDGPRRFCIQKTGDVAKLPTSHTCFNRLDIPPYKDFETFSTKLITAVQNFQGFSNE</sequence>
<keyword evidence="4" id="KW-0963">Cytoplasm</keyword>
<dbReference type="SMART" id="SM00119">
    <property type="entry name" value="HECTc"/>
    <property type="match status" value="1"/>
</dbReference>
<keyword evidence="6 14" id="KW-0479">Metal-binding</keyword>
<dbReference type="InterPro" id="IPR003961">
    <property type="entry name" value="FN3_dom"/>
</dbReference>
<name>A0A0L0G4B6_9EUKA</name>
<dbReference type="CDD" id="cd00063">
    <property type="entry name" value="FN3"/>
    <property type="match status" value="1"/>
</dbReference>
<dbReference type="EC" id="2.3.2.26" evidence="11"/>
<feature type="active site" description="Glycyl thioester intermediate" evidence="12 13">
    <location>
        <position position="827"/>
    </location>
</feature>
<feature type="domain" description="HECT" evidence="18">
    <location>
        <begin position="460"/>
        <end position="859"/>
    </location>
</feature>
<dbReference type="Gene3D" id="4.10.1000.10">
    <property type="entry name" value="Zinc finger, CCCH-type"/>
    <property type="match status" value="1"/>
</dbReference>
<proteinExistence type="predicted"/>
<dbReference type="PIRSF" id="PIRSF001569">
    <property type="entry name" value="E3_ub_ligase_SMURF1"/>
    <property type="match status" value="1"/>
</dbReference>
<evidence type="ECO:0000256" key="3">
    <source>
        <dbReference type="ARBA" id="ARBA00004906"/>
    </source>
</evidence>
<dbReference type="Gene3D" id="2.60.40.150">
    <property type="entry name" value="C2 domain"/>
    <property type="match status" value="1"/>
</dbReference>
<dbReference type="Gene3D" id="3.90.1750.10">
    <property type="entry name" value="Hect, E3 ligase catalytic domains"/>
    <property type="match status" value="2"/>
</dbReference>
<evidence type="ECO:0000256" key="13">
    <source>
        <dbReference type="PROSITE-ProRule" id="PRU00104"/>
    </source>
</evidence>
<feature type="domain" description="C3H1-type" evidence="17">
    <location>
        <begin position="343"/>
        <end position="369"/>
    </location>
</feature>
<dbReference type="PROSITE" id="PS50237">
    <property type="entry name" value="HECT"/>
    <property type="match status" value="1"/>
</dbReference>
<evidence type="ECO:0000256" key="2">
    <source>
        <dbReference type="ARBA" id="ARBA00004496"/>
    </source>
</evidence>
<evidence type="ECO:0000256" key="14">
    <source>
        <dbReference type="PROSITE-ProRule" id="PRU00723"/>
    </source>
</evidence>
<evidence type="ECO:0000256" key="7">
    <source>
        <dbReference type="ARBA" id="ARBA00022737"/>
    </source>
</evidence>
<keyword evidence="5 11" id="KW-0808">Transferase</keyword>
<dbReference type="GO" id="GO:0016567">
    <property type="term" value="P:protein ubiquitination"/>
    <property type="evidence" value="ECO:0007669"/>
    <property type="project" value="UniProtKB-UniPathway"/>
</dbReference>
<dbReference type="AlphaFoldDB" id="A0A0L0G4B6"/>
<comment type="pathway">
    <text evidence="3 11">Protein modification; protein ubiquitination.</text>
</comment>
<dbReference type="FunFam" id="3.30.2410.10:FF:000001">
    <property type="entry name" value="E3 ubiquitin-protein ligase NEDD4-like"/>
    <property type="match status" value="1"/>
</dbReference>
<dbReference type="InterPro" id="IPR036116">
    <property type="entry name" value="FN3_sf"/>
</dbReference>
<dbReference type="eggNOG" id="KOG0940">
    <property type="taxonomic scope" value="Eukaryota"/>
</dbReference>
<evidence type="ECO:0000256" key="15">
    <source>
        <dbReference type="SAM" id="MobiDB-lite"/>
    </source>
</evidence>
<dbReference type="InterPro" id="IPR035983">
    <property type="entry name" value="Hect_E3_ubiquitin_ligase"/>
</dbReference>
<dbReference type="SUPFAM" id="SSF56204">
    <property type="entry name" value="Hect, E3 ligase catalytic domain"/>
    <property type="match status" value="1"/>
</dbReference>
<feature type="domain" description="C2" evidence="16">
    <location>
        <begin position="1"/>
        <end position="88"/>
    </location>
</feature>
<dbReference type="STRING" id="667725.A0A0L0G4B6"/>
<comment type="subcellular location">
    <subcellularLocation>
        <location evidence="2">Cytoplasm</location>
    </subcellularLocation>
</comment>
<dbReference type="GO" id="GO:0008270">
    <property type="term" value="F:zinc ion binding"/>
    <property type="evidence" value="ECO:0007669"/>
    <property type="project" value="UniProtKB-KW"/>
</dbReference>
<dbReference type="EMBL" id="KQ241818">
    <property type="protein sequence ID" value="KNC83656.1"/>
    <property type="molecule type" value="Genomic_DNA"/>
</dbReference>
<evidence type="ECO:0000256" key="12">
    <source>
        <dbReference type="PIRSR" id="PIRSR001569-1"/>
    </source>
</evidence>
<dbReference type="PROSITE" id="PS50004">
    <property type="entry name" value="C2"/>
    <property type="match status" value="1"/>
</dbReference>
<reference evidence="20 21" key="1">
    <citation type="submission" date="2011-02" db="EMBL/GenBank/DDBJ databases">
        <title>The Genome Sequence of Sphaeroforma arctica JP610.</title>
        <authorList>
            <consortium name="The Broad Institute Genome Sequencing Platform"/>
            <person name="Russ C."/>
            <person name="Cuomo C."/>
            <person name="Young S.K."/>
            <person name="Zeng Q."/>
            <person name="Gargeya S."/>
            <person name="Alvarado L."/>
            <person name="Berlin A."/>
            <person name="Chapman S.B."/>
            <person name="Chen Z."/>
            <person name="Freedman E."/>
            <person name="Gellesch M."/>
            <person name="Goldberg J."/>
            <person name="Griggs A."/>
            <person name="Gujja S."/>
            <person name="Heilman E."/>
            <person name="Heiman D."/>
            <person name="Howarth C."/>
            <person name="Mehta T."/>
            <person name="Neiman D."/>
            <person name="Pearson M."/>
            <person name="Roberts A."/>
            <person name="Saif S."/>
            <person name="Shea T."/>
            <person name="Shenoy N."/>
            <person name="Sisk P."/>
            <person name="Stolte C."/>
            <person name="Sykes S."/>
            <person name="White J."/>
            <person name="Yandava C."/>
            <person name="Burger G."/>
            <person name="Gray M.W."/>
            <person name="Holland P.W.H."/>
            <person name="King N."/>
            <person name="Lang F.B.F."/>
            <person name="Roger A.J."/>
            <person name="Ruiz-Trillo I."/>
            <person name="Haas B."/>
            <person name="Nusbaum C."/>
            <person name="Birren B."/>
        </authorList>
    </citation>
    <scope>NUCLEOTIDE SEQUENCE [LARGE SCALE GENOMIC DNA]</scope>
    <source>
        <strain evidence="20 21">JP610</strain>
    </source>
</reference>
<dbReference type="Pfam" id="PF00168">
    <property type="entry name" value="C2"/>
    <property type="match status" value="1"/>
</dbReference>
<evidence type="ECO:0000256" key="4">
    <source>
        <dbReference type="ARBA" id="ARBA00022490"/>
    </source>
</evidence>
<keyword evidence="10 14" id="KW-0862">Zinc</keyword>
<dbReference type="Gene3D" id="2.60.40.10">
    <property type="entry name" value="Immunoglobulins"/>
    <property type="match status" value="1"/>
</dbReference>
<dbReference type="GeneID" id="25904620"/>
<dbReference type="GO" id="GO:0006511">
    <property type="term" value="P:ubiquitin-dependent protein catabolic process"/>
    <property type="evidence" value="ECO:0007669"/>
    <property type="project" value="InterPro"/>
</dbReference>
<feature type="region of interest" description="Disordered" evidence="15">
    <location>
        <begin position="527"/>
        <end position="580"/>
    </location>
</feature>
<accession>A0A0L0G4B6</accession>
<dbReference type="PANTHER" id="PTHR11254">
    <property type="entry name" value="HECT DOMAIN UBIQUITIN-PROTEIN LIGASE"/>
    <property type="match status" value="1"/>
</dbReference>
<dbReference type="InterPro" id="IPR050409">
    <property type="entry name" value="E3_ubiq-protein_ligase"/>
</dbReference>
<evidence type="ECO:0000256" key="11">
    <source>
        <dbReference type="PIRNR" id="PIRNR001569"/>
    </source>
</evidence>
<evidence type="ECO:0000313" key="20">
    <source>
        <dbReference type="EMBL" id="KNC83656.1"/>
    </source>
</evidence>
<dbReference type="InterPro" id="IPR013783">
    <property type="entry name" value="Ig-like_fold"/>
</dbReference>
<evidence type="ECO:0000256" key="10">
    <source>
        <dbReference type="ARBA" id="ARBA00022833"/>
    </source>
</evidence>
<evidence type="ECO:0000259" key="17">
    <source>
        <dbReference type="PROSITE" id="PS50103"/>
    </source>
</evidence>
<dbReference type="Gene3D" id="3.30.2410.10">
    <property type="entry name" value="Hect, E3 ligase catalytic domain"/>
    <property type="match status" value="1"/>
</dbReference>
<dbReference type="InterPro" id="IPR000571">
    <property type="entry name" value="Znf_CCCH"/>
</dbReference>
<keyword evidence="8 14" id="KW-0863">Zinc-finger</keyword>
<evidence type="ECO:0000259" key="18">
    <source>
        <dbReference type="PROSITE" id="PS50237"/>
    </source>
</evidence>
<dbReference type="OrthoDB" id="8068875at2759"/>
<dbReference type="Pfam" id="PF00642">
    <property type="entry name" value="zf-CCCH"/>
    <property type="match status" value="1"/>
</dbReference>
<dbReference type="PANTHER" id="PTHR11254:SF440">
    <property type="entry name" value="E3 UBIQUITIN-PROTEIN LIGASE NEDD-4"/>
    <property type="match status" value="1"/>
</dbReference>
<evidence type="ECO:0000313" key="21">
    <source>
        <dbReference type="Proteomes" id="UP000054560"/>
    </source>
</evidence>
<gene>
    <name evidence="20" type="ORF">SARC_04116</name>
</gene>
<dbReference type="RefSeq" id="XP_014157558.1">
    <property type="nucleotide sequence ID" value="XM_014302083.1"/>
</dbReference>
<feature type="region of interest" description="Disordered" evidence="15">
    <location>
        <begin position="308"/>
        <end position="340"/>
    </location>
</feature>
<dbReference type="GO" id="GO:0061630">
    <property type="term" value="F:ubiquitin protein ligase activity"/>
    <property type="evidence" value="ECO:0007669"/>
    <property type="project" value="UniProtKB-EC"/>
</dbReference>